<dbReference type="InterPro" id="IPR036249">
    <property type="entry name" value="Thioredoxin-like_sf"/>
</dbReference>
<dbReference type="STRING" id="1798407.A3A16_03355"/>
<dbReference type="Gene3D" id="3.40.30.10">
    <property type="entry name" value="Glutaredoxin"/>
    <property type="match status" value="1"/>
</dbReference>
<reference evidence="2 3" key="1">
    <citation type="journal article" date="2016" name="Nat. Commun.">
        <title>Thousands of microbial genomes shed light on interconnected biogeochemical processes in an aquifer system.</title>
        <authorList>
            <person name="Anantharaman K."/>
            <person name="Brown C.T."/>
            <person name="Hug L.A."/>
            <person name="Sharon I."/>
            <person name="Castelle C.J."/>
            <person name="Probst A.J."/>
            <person name="Thomas B.C."/>
            <person name="Singh A."/>
            <person name="Wilkins M.J."/>
            <person name="Karaoz U."/>
            <person name="Brodie E.L."/>
            <person name="Williams K.H."/>
            <person name="Hubbard S.S."/>
            <person name="Banfield J.F."/>
        </authorList>
    </citation>
    <scope>NUCLEOTIDE SEQUENCE [LARGE SCALE GENOMIC DNA]</scope>
</reference>
<protein>
    <recommendedName>
        <fullName evidence="1">Thioredoxin domain-containing protein</fullName>
    </recommendedName>
</protein>
<name>A0A1G1ZRJ6_9BACT</name>
<proteinExistence type="predicted"/>
<dbReference type="PANTHER" id="PTHR34573">
    <property type="entry name" value="VKC DOMAIN-CONTAINING PROTEIN"/>
    <property type="match status" value="1"/>
</dbReference>
<dbReference type="InterPro" id="IPR013766">
    <property type="entry name" value="Thioredoxin_domain"/>
</dbReference>
<dbReference type="SUPFAM" id="SSF52833">
    <property type="entry name" value="Thioredoxin-like"/>
    <property type="match status" value="1"/>
</dbReference>
<sequence length="127" mass="14039">MLLNKSKIIFSVLVVGAAAVLLFLLFGGQDEKLPALALDSFARCLTEKNIVMYGADWCPHCQNEKKAFGEAFQFISYVECPQDPKKCLDAGVNGYPTWIFSDGRKLEGEQGVEKLSRESGCLLETNN</sequence>
<evidence type="ECO:0000259" key="1">
    <source>
        <dbReference type="Pfam" id="PF00085"/>
    </source>
</evidence>
<evidence type="ECO:0000313" key="3">
    <source>
        <dbReference type="Proteomes" id="UP000177942"/>
    </source>
</evidence>
<feature type="domain" description="Thioredoxin" evidence="1">
    <location>
        <begin position="46"/>
        <end position="113"/>
    </location>
</feature>
<dbReference type="Pfam" id="PF00085">
    <property type="entry name" value="Thioredoxin"/>
    <property type="match status" value="1"/>
</dbReference>
<dbReference type="EMBL" id="MHJJ01000001">
    <property type="protein sequence ID" value="OGY66380.1"/>
    <property type="molecule type" value="Genomic_DNA"/>
</dbReference>
<evidence type="ECO:0000313" key="2">
    <source>
        <dbReference type="EMBL" id="OGY66380.1"/>
    </source>
</evidence>
<dbReference type="AlphaFoldDB" id="A0A1G1ZRJ6"/>
<dbReference type="PANTHER" id="PTHR34573:SF1">
    <property type="entry name" value="VITAMIN K EPOXIDE REDUCTASE DOMAIN-CONTAINING PROTEIN"/>
    <property type="match status" value="1"/>
</dbReference>
<gene>
    <name evidence="2" type="ORF">A3A16_03355</name>
</gene>
<organism evidence="2 3">
    <name type="scientific">Candidatus Harrisonbacteria bacterium RIFCSPLOWO2_01_FULL_44_18</name>
    <dbReference type="NCBI Taxonomy" id="1798407"/>
    <lineage>
        <taxon>Bacteria</taxon>
        <taxon>Candidatus Harrisoniibacteriota</taxon>
    </lineage>
</organism>
<accession>A0A1G1ZRJ6</accession>
<dbReference type="Proteomes" id="UP000177942">
    <property type="component" value="Unassembled WGS sequence"/>
</dbReference>
<comment type="caution">
    <text evidence="2">The sequence shown here is derived from an EMBL/GenBank/DDBJ whole genome shotgun (WGS) entry which is preliminary data.</text>
</comment>